<keyword evidence="2" id="KW-1185">Reference proteome</keyword>
<evidence type="ECO:0000313" key="2">
    <source>
        <dbReference type="Proteomes" id="UP000479132"/>
    </source>
</evidence>
<dbReference type="Proteomes" id="UP000479132">
    <property type="component" value="Unassembled WGS sequence"/>
</dbReference>
<reference evidence="1 2" key="1">
    <citation type="submission" date="2020-02" db="EMBL/GenBank/DDBJ databases">
        <title>Aliifodinibius halophilus 2W32, complete genome.</title>
        <authorList>
            <person name="Li Y."/>
            <person name="Wu S."/>
        </authorList>
    </citation>
    <scope>NUCLEOTIDE SEQUENCE [LARGE SCALE GENOMIC DNA]</scope>
    <source>
        <strain evidence="1 2">2W32</strain>
    </source>
</reference>
<dbReference type="RefSeq" id="WP_165267276.1">
    <property type="nucleotide sequence ID" value="NZ_JAALLS010000006.1"/>
</dbReference>
<accession>A0A6M1SWR6</accession>
<protein>
    <recommendedName>
        <fullName evidence="3">Type II secretion system protein</fullName>
    </recommendedName>
</protein>
<dbReference type="AlphaFoldDB" id="A0A6M1SWR6"/>
<proteinExistence type="predicted"/>
<comment type="caution">
    <text evidence="1">The sequence shown here is derived from an EMBL/GenBank/DDBJ whole genome shotgun (WGS) entry which is preliminary data.</text>
</comment>
<dbReference type="InterPro" id="IPR045584">
    <property type="entry name" value="Pilin-like"/>
</dbReference>
<gene>
    <name evidence="1" type="ORF">G3569_06495</name>
</gene>
<evidence type="ECO:0000313" key="1">
    <source>
        <dbReference type="EMBL" id="NGP87996.1"/>
    </source>
</evidence>
<dbReference type="Gene3D" id="3.30.700.10">
    <property type="entry name" value="Glycoprotein, Type 4 Pilin"/>
    <property type="match status" value="1"/>
</dbReference>
<evidence type="ECO:0008006" key="3">
    <source>
        <dbReference type="Google" id="ProtNLM"/>
    </source>
</evidence>
<dbReference type="EMBL" id="JAALLS010000006">
    <property type="protein sequence ID" value="NGP87996.1"/>
    <property type="molecule type" value="Genomic_DNA"/>
</dbReference>
<organism evidence="1 2">
    <name type="scientific">Fodinibius halophilus</name>
    <dbReference type="NCBI Taxonomy" id="1736908"/>
    <lineage>
        <taxon>Bacteria</taxon>
        <taxon>Pseudomonadati</taxon>
        <taxon>Balneolota</taxon>
        <taxon>Balneolia</taxon>
        <taxon>Balneolales</taxon>
        <taxon>Balneolaceae</taxon>
        <taxon>Fodinibius</taxon>
    </lineage>
</organism>
<name>A0A6M1SWR6_9BACT</name>
<dbReference type="SUPFAM" id="SSF54523">
    <property type="entry name" value="Pili subunits"/>
    <property type="match status" value="1"/>
</dbReference>
<sequence>MGQQQLLLVILVTIIVGIATVVAINTFSAASDSANVDAVRNDLLSIASSAQQYYMKPEALGGGGNAFDGITANNLGGVPGDINSDTEIQNSNGTYTLPASPTGDDFVVSAEPQSGGAIAIRVCADDAVMGDYDPDASTAPTVDACPAS</sequence>